<feature type="transmembrane region" description="Helical" evidence="2">
    <location>
        <begin position="124"/>
        <end position="144"/>
    </location>
</feature>
<evidence type="ECO:0000313" key="4">
    <source>
        <dbReference type="Proteomes" id="UP000292373"/>
    </source>
</evidence>
<gene>
    <name evidence="3" type="ORF">ET989_02340</name>
</gene>
<dbReference type="OrthoDB" id="3732655at2"/>
<keyword evidence="4" id="KW-1185">Reference proteome</keyword>
<feature type="transmembrane region" description="Helical" evidence="2">
    <location>
        <begin position="68"/>
        <end position="86"/>
    </location>
</feature>
<evidence type="ECO:0000256" key="2">
    <source>
        <dbReference type="SAM" id="Phobius"/>
    </source>
</evidence>
<organism evidence="3 4">
    <name type="scientific">Propioniciclava sinopodophylli</name>
    <dbReference type="NCBI Taxonomy" id="1837344"/>
    <lineage>
        <taxon>Bacteria</taxon>
        <taxon>Bacillati</taxon>
        <taxon>Actinomycetota</taxon>
        <taxon>Actinomycetes</taxon>
        <taxon>Propionibacteriales</taxon>
        <taxon>Propionibacteriaceae</taxon>
        <taxon>Propioniciclava</taxon>
    </lineage>
</organism>
<keyword evidence="2" id="KW-0812">Transmembrane</keyword>
<name>A0A4Q9KFL7_9ACTN</name>
<reference evidence="3 4" key="1">
    <citation type="submission" date="2019-01" db="EMBL/GenBank/DDBJ databases">
        <title>Lactibacter flavus gen. nov., sp. nov., a novel bacterium of the family Propionibacteriaceae isolated from raw milk and dairy products.</title>
        <authorList>
            <person name="Huptas C."/>
            <person name="Wenning M."/>
            <person name="Breitenwieser F."/>
            <person name="Doll E."/>
            <person name="Von Neubeck M."/>
            <person name="Busse H.-J."/>
            <person name="Scherer S."/>
        </authorList>
    </citation>
    <scope>NUCLEOTIDE SEQUENCE [LARGE SCALE GENOMIC DNA]</scope>
    <source>
        <strain evidence="3 4">KCTC 33808</strain>
    </source>
</reference>
<evidence type="ECO:0000256" key="1">
    <source>
        <dbReference type="SAM" id="MobiDB-lite"/>
    </source>
</evidence>
<dbReference type="Proteomes" id="UP000292373">
    <property type="component" value="Unassembled WGS sequence"/>
</dbReference>
<evidence type="ECO:0000313" key="3">
    <source>
        <dbReference type="EMBL" id="TBT87174.1"/>
    </source>
</evidence>
<keyword evidence="2" id="KW-0472">Membrane</keyword>
<dbReference type="Pfam" id="PF11222">
    <property type="entry name" value="DUF3017"/>
    <property type="match status" value="1"/>
</dbReference>
<feature type="region of interest" description="Disordered" evidence="1">
    <location>
        <begin position="1"/>
        <end position="55"/>
    </location>
</feature>
<protein>
    <submittedName>
        <fullName evidence="3">DUF3017 domain-containing protein</fullName>
    </submittedName>
</protein>
<feature type="transmembrane region" description="Helical" evidence="2">
    <location>
        <begin position="92"/>
        <end position="112"/>
    </location>
</feature>
<keyword evidence="2" id="KW-1133">Transmembrane helix</keyword>
<sequence>MGQGGLGDPQPRRRRTDDARHAVVERRRPRGGAGSVARVSGREPEASWSVDQGPRAPRPWWQLILGQWPLFVVLLGVSIGLAWVGLTHWKRGSFVIGVSFLVGMVLRAFLPAHRIGLLGVRRRWVDVCCLGLLGVGIVALALVVPPQP</sequence>
<comment type="caution">
    <text evidence="3">The sequence shown here is derived from an EMBL/GenBank/DDBJ whole genome shotgun (WGS) entry which is preliminary data.</text>
</comment>
<feature type="compositionally biased region" description="Basic and acidic residues" evidence="1">
    <location>
        <begin position="15"/>
        <end position="26"/>
    </location>
</feature>
<dbReference type="AlphaFoldDB" id="A0A4Q9KFL7"/>
<proteinExistence type="predicted"/>
<accession>A0A4Q9KFL7</accession>
<dbReference type="InterPro" id="IPR021385">
    <property type="entry name" value="DUF3017"/>
</dbReference>
<dbReference type="EMBL" id="SDMQ01000002">
    <property type="protein sequence ID" value="TBT87174.1"/>
    <property type="molecule type" value="Genomic_DNA"/>
</dbReference>